<accession>A0A7J5AR51</accession>
<reference evidence="1 2" key="1">
    <citation type="submission" date="2019-09" db="EMBL/GenBank/DDBJ databases">
        <authorList>
            <person name="Cao W.R."/>
        </authorList>
    </citation>
    <scope>NUCLEOTIDE SEQUENCE [LARGE SCALE GENOMIC DNA]</scope>
    <source>
        <strain evidence="2">a4</strain>
    </source>
</reference>
<proteinExistence type="predicted"/>
<protein>
    <submittedName>
        <fullName evidence="1">Uncharacterized protein</fullName>
    </submittedName>
</protein>
<dbReference type="AlphaFoldDB" id="A0A7J5AR51"/>
<evidence type="ECO:0000313" key="1">
    <source>
        <dbReference type="EMBL" id="KAB1159433.1"/>
    </source>
</evidence>
<name>A0A7J5AR51_9FLAO</name>
<sequence length="165" mass="19115">MNKVLFLLCPTDCLETVVNDTFKYQNYFYTSLGNSFSPNHKTLDSLKELIIKNHIKNICFVLSNDNKIILDALGGQSFSNISGLDSFYNKITKEKRHSELVWLGDHRQDAIFSYFLNNKIKELQLSLGNFPRQSVKISGKVYNRYENNFKSIYSNLTCLKKHSLN</sequence>
<dbReference type="RefSeq" id="WP_150898652.1">
    <property type="nucleotide sequence ID" value="NZ_WAAU01000008.1"/>
</dbReference>
<dbReference type="OrthoDB" id="1161221at2"/>
<comment type="caution">
    <text evidence="1">The sequence shown here is derived from an EMBL/GenBank/DDBJ whole genome shotgun (WGS) entry which is preliminary data.</text>
</comment>
<evidence type="ECO:0000313" key="2">
    <source>
        <dbReference type="Proteomes" id="UP000467305"/>
    </source>
</evidence>
<dbReference type="EMBL" id="WAAU01000008">
    <property type="protein sequence ID" value="KAB1159433.1"/>
    <property type="molecule type" value="Genomic_DNA"/>
</dbReference>
<gene>
    <name evidence="1" type="ORF">F7018_03740</name>
</gene>
<dbReference type="Proteomes" id="UP000467305">
    <property type="component" value="Unassembled WGS sequence"/>
</dbReference>
<keyword evidence="2" id="KW-1185">Reference proteome</keyword>
<organism evidence="1 2">
    <name type="scientific">Tenacibaculum aiptasiae</name>
    <dbReference type="NCBI Taxonomy" id="426481"/>
    <lineage>
        <taxon>Bacteria</taxon>
        <taxon>Pseudomonadati</taxon>
        <taxon>Bacteroidota</taxon>
        <taxon>Flavobacteriia</taxon>
        <taxon>Flavobacteriales</taxon>
        <taxon>Flavobacteriaceae</taxon>
        <taxon>Tenacibaculum</taxon>
    </lineage>
</organism>